<dbReference type="PATRIC" id="fig|1806891.3.peg.389"/>
<feature type="transmembrane region" description="Helical" evidence="2">
    <location>
        <begin position="9"/>
        <end position="26"/>
    </location>
</feature>
<dbReference type="GO" id="GO:0016020">
    <property type="term" value="C:membrane"/>
    <property type="evidence" value="ECO:0007669"/>
    <property type="project" value="InterPro"/>
</dbReference>
<dbReference type="PANTHER" id="PTHR33219">
    <property type="entry name" value="YLMG HOMOLOG PROTEIN 2, CHLOROPLASTIC"/>
    <property type="match status" value="1"/>
</dbReference>
<dbReference type="Proteomes" id="UP000078162">
    <property type="component" value="Chromosome"/>
</dbReference>
<accession>A0A1A9HUB0</accession>
<evidence type="ECO:0000256" key="2">
    <source>
        <dbReference type="SAM" id="Phobius"/>
    </source>
</evidence>
<dbReference type="OrthoDB" id="283553at2"/>
<keyword evidence="2" id="KW-0472">Membrane</keyword>
<dbReference type="Pfam" id="PF02325">
    <property type="entry name" value="CCB3_YggT"/>
    <property type="match status" value="1"/>
</dbReference>
<dbReference type="RefSeq" id="WP_066481926.1">
    <property type="nucleotide sequence ID" value="NZ_CP014639.1"/>
</dbReference>
<evidence type="ECO:0000313" key="3">
    <source>
        <dbReference type="EMBL" id="ANH78569.1"/>
    </source>
</evidence>
<dbReference type="AlphaFoldDB" id="A0A1A9HUB0"/>
<feature type="transmembrane region" description="Helical" evidence="2">
    <location>
        <begin position="61"/>
        <end position="89"/>
    </location>
</feature>
<protein>
    <submittedName>
        <fullName evidence="3">Cell division protein YlmG/Ycf19</fullName>
    </submittedName>
</protein>
<dbReference type="KEGG" id="csaz:Cs308_0398"/>
<evidence type="ECO:0000256" key="1">
    <source>
        <dbReference type="ARBA" id="ARBA00010894"/>
    </source>
</evidence>
<keyword evidence="3" id="KW-0131">Cell cycle</keyword>
<dbReference type="STRING" id="1806891.Cs308_0398"/>
<proteinExistence type="inferred from homology"/>
<organism evidence="3 4">
    <name type="scientific">Candidatus Chlamydia sanziniae</name>
    <dbReference type="NCBI Taxonomy" id="1806891"/>
    <lineage>
        <taxon>Bacteria</taxon>
        <taxon>Pseudomonadati</taxon>
        <taxon>Chlamydiota</taxon>
        <taxon>Chlamydiia</taxon>
        <taxon>Chlamydiales</taxon>
        <taxon>Chlamydiaceae</taxon>
        <taxon>Chlamydia/Chlamydophila group</taxon>
        <taxon>Chlamydia</taxon>
    </lineage>
</organism>
<gene>
    <name evidence="3" type="ORF">Cs308_0398</name>
</gene>
<dbReference type="GO" id="GO:0051301">
    <property type="term" value="P:cell division"/>
    <property type="evidence" value="ECO:0007669"/>
    <property type="project" value="UniProtKB-KW"/>
</dbReference>
<dbReference type="EMBL" id="CP014639">
    <property type="protein sequence ID" value="ANH78569.1"/>
    <property type="molecule type" value="Genomic_DNA"/>
</dbReference>
<keyword evidence="2" id="KW-1133">Transmembrane helix</keyword>
<reference evidence="3 4" key="1">
    <citation type="submission" date="2016-03" db="EMBL/GenBank/DDBJ databases">
        <title>Culture-independent genomics supports pathogen discovery for uncultivable bacteria within the genus Chlamydia.</title>
        <authorList>
            <person name="Taylor-Brown A."/>
            <person name="Bachmann N.L."/>
            <person name="Borel N."/>
            <person name="Polkinghorne A."/>
        </authorList>
    </citation>
    <scope>NUCLEOTIDE SEQUENCE [LARGE SCALE GENOMIC DNA]</scope>
    <source>
        <strain evidence="3 4">2742-308</strain>
    </source>
</reference>
<name>A0A1A9HUB0_9CHLA</name>
<evidence type="ECO:0000313" key="4">
    <source>
        <dbReference type="Proteomes" id="UP000078162"/>
    </source>
</evidence>
<sequence>MVSYFLRTLINVYSFLILVYILASWVPDCHRASWYQFVCKLVGPYLNLFRKIIPRIGFIDISPVIALLCLGILPFVILRILHFVILNIFQSPWLLQYI</sequence>
<keyword evidence="3" id="KW-0132">Cell division</keyword>
<keyword evidence="4" id="KW-1185">Reference proteome</keyword>
<comment type="similarity">
    <text evidence="1">Belongs to the YggT family.</text>
</comment>
<dbReference type="PANTHER" id="PTHR33219:SF14">
    <property type="entry name" value="PROTEIN COFACTOR ASSEMBLY OF COMPLEX C SUBUNIT B CCB3, CHLOROPLASTIC-RELATED"/>
    <property type="match status" value="1"/>
</dbReference>
<dbReference type="InterPro" id="IPR003425">
    <property type="entry name" value="CCB3/YggT"/>
</dbReference>
<keyword evidence="2" id="KW-0812">Transmembrane</keyword>